<feature type="coiled-coil region" evidence="1">
    <location>
        <begin position="274"/>
        <end position="301"/>
    </location>
</feature>
<dbReference type="PANTHER" id="PTHR34285:SF3">
    <property type="entry name" value="OS08G0510800 PROTEIN"/>
    <property type="match status" value="1"/>
</dbReference>
<name>A0A9Q0KZH8_9MAGN</name>
<evidence type="ECO:0000256" key="2">
    <source>
        <dbReference type="SAM" id="MobiDB-lite"/>
    </source>
</evidence>
<feature type="region of interest" description="Disordered" evidence="2">
    <location>
        <begin position="313"/>
        <end position="365"/>
    </location>
</feature>
<evidence type="ECO:0000313" key="4">
    <source>
        <dbReference type="Proteomes" id="UP001141806"/>
    </source>
</evidence>
<feature type="compositionally biased region" description="Acidic residues" evidence="2">
    <location>
        <begin position="356"/>
        <end position="365"/>
    </location>
</feature>
<gene>
    <name evidence="3" type="ORF">NE237_010542</name>
</gene>
<accession>A0A9Q0KZH8</accession>
<proteinExistence type="predicted"/>
<dbReference type="EMBL" id="JAMYWD010000002">
    <property type="protein sequence ID" value="KAJ4979762.1"/>
    <property type="molecule type" value="Genomic_DNA"/>
</dbReference>
<reference evidence="3" key="1">
    <citation type="journal article" date="2023" name="Plant J.">
        <title>The genome of the king protea, Protea cynaroides.</title>
        <authorList>
            <person name="Chang J."/>
            <person name="Duong T.A."/>
            <person name="Schoeman C."/>
            <person name="Ma X."/>
            <person name="Roodt D."/>
            <person name="Barker N."/>
            <person name="Li Z."/>
            <person name="Van de Peer Y."/>
            <person name="Mizrachi E."/>
        </authorList>
    </citation>
    <scope>NUCLEOTIDE SEQUENCE</scope>
    <source>
        <tissue evidence="3">Young leaves</tissue>
    </source>
</reference>
<evidence type="ECO:0000313" key="3">
    <source>
        <dbReference type="EMBL" id="KAJ4979762.1"/>
    </source>
</evidence>
<dbReference type="PANTHER" id="PTHR34285">
    <property type="entry name" value="OS08G0510800 PROTEIN"/>
    <property type="match status" value="1"/>
</dbReference>
<sequence>MKASIKFREDEKPLLRAKVPLSILGFPFQSGISASDSKGLCLNLSTFFESGPSLKIAYRPNDSWNPFSFIVKTGIGHFGSPISAPMTMSAEFNLISRGNPSFFLQFKPQIGDFSIRKSHRSPIPSTSQSSFFAAKIKSNAKEIDSDAEEHVDGSETPLQNGVYGPAQNCIFPGKNINGLSPETNAVSGICNLFSGIEMNARTVLPIKDRAVLKFRWGVKFPQELENRITESTAMISPWKIPLLVMSKISIEHVADESSKSKKTIGGDTDVAEGCLAVKRQLETMQAENSSLRRAVEELRSNFRSRKPILTGWNQDSGNYRENERNGGKSPAVRKVRRNAEKSSEFGGPAGITIEGDVNEELEGHY</sequence>
<comment type="caution">
    <text evidence="3">The sequence shown here is derived from an EMBL/GenBank/DDBJ whole genome shotgun (WGS) entry which is preliminary data.</text>
</comment>
<evidence type="ECO:0000256" key="1">
    <source>
        <dbReference type="SAM" id="Coils"/>
    </source>
</evidence>
<dbReference type="OrthoDB" id="1926966at2759"/>
<dbReference type="Proteomes" id="UP001141806">
    <property type="component" value="Unassembled WGS sequence"/>
</dbReference>
<keyword evidence="4" id="KW-1185">Reference proteome</keyword>
<keyword evidence="1" id="KW-0175">Coiled coil</keyword>
<organism evidence="3 4">
    <name type="scientific">Protea cynaroides</name>
    <dbReference type="NCBI Taxonomy" id="273540"/>
    <lineage>
        <taxon>Eukaryota</taxon>
        <taxon>Viridiplantae</taxon>
        <taxon>Streptophyta</taxon>
        <taxon>Embryophyta</taxon>
        <taxon>Tracheophyta</taxon>
        <taxon>Spermatophyta</taxon>
        <taxon>Magnoliopsida</taxon>
        <taxon>Proteales</taxon>
        <taxon>Proteaceae</taxon>
        <taxon>Protea</taxon>
    </lineage>
</organism>
<dbReference type="AlphaFoldDB" id="A0A9Q0KZH8"/>
<protein>
    <submittedName>
        <fullName evidence="3">Uncharacterized protein</fullName>
    </submittedName>
</protein>